<dbReference type="EMBL" id="HACG01019575">
    <property type="protein sequence ID" value="CEK66440.1"/>
    <property type="molecule type" value="Transcribed_RNA"/>
</dbReference>
<feature type="non-terminal residue" evidence="1">
    <location>
        <position position="62"/>
    </location>
</feature>
<proteinExistence type="predicted"/>
<reference evidence="1" key="1">
    <citation type="submission" date="2014-12" db="EMBL/GenBank/DDBJ databases">
        <title>Insight into the proteome of Arion vulgaris.</title>
        <authorList>
            <person name="Aradska J."/>
            <person name="Bulat T."/>
            <person name="Smidak R."/>
            <person name="Sarate P."/>
            <person name="Gangsoo J."/>
            <person name="Sialana F."/>
            <person name="Bilban M."/>
            <person name="Lubec G."/>
        </authorList>
    </citation>
    <scope>NUCLEOTIDE SEQUENCE</scope>
    <source>
        <tissue evidence="1">Skin</tissue>
    </source>
</reference>
<accession>A0A0B6ZFG4</accession>
<name>A0A0B6ZFG4_9EUPU</name>
<organism evidence="1">
    <name type="scientific">Arion vulgaris</name>
    <dbReference type="NCBI Taxonomy" id="1028688"/>
    <lineage>
        <taxon>Eukaryota</taxon>
        <taxon>Metazoa</taxon>
        <taxon>Spiralia</taxon>
        <taxon>Lophotrochozoa</taxon>
        <taxon>Mollusca</taxon>
        <taxon>Gastropoda</taxon>
        <taxon>Heterobranchia</taxon>
        <taxon>Euthyneura</taxon>
        <taxon>Panpulmonata</taxon>
        <taxon>Eupulmonata</taxon>
        <taxon>Stylommatophora</taxon>
        <taxon>Helicina</taxon>
        <taxon>Arionoidea</taxon>
        <taxon>Arionidae</taxon>
        <taxon>Arion</taxon>
    </lineage>
</organism>
<evidence type="ECO:0000313" key="1">
    <source>
        <dbReference type="EMBL" id="CEK66440.1"/>
    </source>
</evidence>
<protein>
    <submittedName>
        <fullName evidence="1">Uncharacterized protein</fullName>
    </submittedName>
</protein>
<dbReference type="AlphaFoldDB" id="A0A0B6ZFG4"/>
<sequence>MSFYNSLTNTEYVVISGCSNSTNGESGETSMPVLELLYHTVIKILSVTTKHFKQSMSHPTDA</sequence>
<gene>
    <name evidence="1" type="primary">ORF58771</name>
</gene>